<feature type="signal peptide" evidence="1">
    <location>
        <begin position="1"/>
        <end position="19"/>
    </location>
</feature>
<reference evidence="2 3" key="1">
    <citation type="journal article" date="2023" name="G3 (Bethesda)">
        <title>A chromosome-length genome assembly and annotation of blackberry (Rubus argutus, cv. 'Hillquist').</title>
        <authorList>
            <person name="Bruna T."/>
            <person name="Aryal R."/>
            <person name="Dudchenko O."/>
            <person name="Sargent D.J."/>
            <person name="Mead D."/>
            <person name="Buti M."/>
            <person name="Cavallini A."/>
            <person name="Hytonen T."/>
            <person name="Andres J."/>
            <person name="Pham M."/>
            <person name="Weisz D."/>
            <person name="Mascagni F."/>
            <person name="Usai G."/>
            <person name="Natali L."/>
            <person name="Bassil N."/>
            <person name="Fernandez G.E."/>
            <person name="Lomsadze A."/>
            <person name="Armour M."/>
            <person name="Olukolu B."/>
            <person name="Poorten T."/>
            <person name="Britton C."/>
            <person name="Davik J."/>
            <person name="Ashrafi H."/>
            <person name="Aiden E.L."/>
            <person name="Borodovsky M."/>
            <person name="Worthington M."/>
        </authorList>
    </citation>
    <scope>NUCLEOTIDE SEQUENCE [LARGE SCALE GENOMIC DNA]</scope>
    <source>
        <strain evidence="2">PI 553951</strain>
    </source>
</reference>
<organism evidence="2 3">
    <name type="scientific">Rubus argutus</name>
    <name type="common">Southern blackberry</name>
    <dbReference type="NCBI Taxonomy" id="59490"/>
    <lineage>
        <taxon>Eukaryota</taxon>
        <taxon>Viridiplantae</taxon>
        <taxon>Streptophyta</taxon>
        <taxon>Embryophyta</taxon>
        <taxon>Tracheophyta</taxon>
        <taxon>Spermatophyta</taxon>
        <taxon>Magnoliopsida</taxon>
        <taxon>eudicotyledons</taxon>
        <taxon>Gunneridae</taxon>
        <taxon>Pentapetalae</taxon>
        <taxon>rosids</taxon>
        <taxon>fabids</taxon>
        <taxon>Rosales</taxon>
        <taxon>Rosaceae</taxon>
        <taxon>Rosoideae</taxon>
        <taxon>Rosoideae incertae sedis</taxon>
        <taxon>Rubus</taxon>
    </lineage>
</organism>
<sequence length="95" mass="9749">MPLHFSPFSFVLLFHVAVGLIKLNGVVNVRAGHGDADDGEEGRARVTAKARAERGMERCRGLDAGGVDLGKRDAGASGGAAELTAASMRLSGNTG</sequence>
<evidence type="ECO:0000313" key="2">
    <source>
        <dbReference type="EMBL" id="KAK9932590.1"/>
    </source>
</evidence>
<evidence type="ECO:0008006" key="4">
    <source>
        <dbReference type="Google" id="ProtNLM"/>
    </source>
</evidence>
<evidence type="ECO:0000313" key="3">
    <source>
        <dbReference type="Proteomes" id="UP001457282"/>
    </source>
</evidence>
<dbReference type="EMBL" id="JBEDUW010000004">
    <property type="protein sequence ID" value="KAK9932590.1"/>
    <property type="molecule type" value="Genomic_DNA"/>
</dbReference>
<feature type="chain" id="PRO_5043844910" description="Secreted protein" evidence="1">
    <location>
        <begin position="20"/>
        <end position="95"/>
    </location>
</feature>
<keyword evidence="1" id="KW-0732">Signal</keyword>
<gene>
    <name evidence="2" type="ORF">M0R45_019821</name>
</gene>
<protein>
    <recommendedName>
        <fullName evidence="4">Secreted protein</fullName>
    </recommendedName>
</protein>
<keyword evidence="3" id="KW-1185">Reference proteome</keyword>
<evidence type="ECO:0000256" key="1">
    <source>
        <dbReference type="SAM" id="SignalP"/>
    </source>
</evidence>
<accession>A0AAW1X859</accession>
<proteinExistence type="predicted"/>
<dbReference type="AlphaFoldDB" id="A0AAW1X859"/>
<dbReference type="Proteomes" id="UP001457282">
    <property type="component" value="Unassembled WGS sequence"/>
</dbReference>
<comment type="caution">
    <text evidence="2">The sequence shown here is derived from an EMBL/GenBank/DDBJ whole genome shotgun (WGS) entry which is preliminary data.</text>
</comment>
<name>A0AAW1X859_RUBAR</name>